<comment type="catalytic activity">
    <reaction evidence="1 5">
        <text>S-ubiquitinyl-[E2 ubiquitin-conjugating enzyme]-L-cysteine + [acceptor protein]-L-lysine = [E2 ubiquitin-conjugating enzyme]-L-cysteine + N(6)-ubiquitinyl-[acceptor protein]-L-lysine.</text>
        <dbReference type="EC" id="2.3.2.27"/>
    </reaction>
</comment>
<evidence type="ECO:0000256" key="2">
    <source>
        <dbReference type="ARBA" id="ARBA00004906"/>
    </source>
</evidence>
<dbReference type="Proteomes" id="UP001497516">
    <property type="component" value="Chromosome 3"/>
</dbReference>
<dbReference type="Pfam" id="PF25598">
    <property type="entry name" value="ARM_PUB"/>
    <property type="match status" value="1"/>
</dbReference>
<dbReference type="CDD" id="cd16664">
    <property type="entry name" value="RING-Ubox_PUB"/>
    <property type="match status" value="1"/>
</dbReference>
<dbReference type="InterPro" id="IPR013083">
    <property type="entry name" value="Znf_RING/FYVE/PHD"/>
</dbReference>
<feature type="domain" description="U-box" evidence="7">
    <location>
        <begin position="35"/>
        <end position="109"/>
    </location>
</feature>
<evidence type="ECO:0000256" key="6">
    <source>
        <dbReference type="SAM" id="MobiDB-lite"/>
    </source>
</evidence>
<gene>
    <name evidence="8" type="ORF">LTRI10_LOCUS17801</name>
</gene>
<keyword evidence="9" id="KW-1185">Reference proteome</keyword>
<comment type="function">
    <text evidence="5">Functions as an E3 ubiquitin ligase.</text>
</comment>
<dbReference type="InterPro" id="IPR016024">
    <property type="entry name" value="ARM-type_fold"/>
</dbReference>
<dbReference type="InterPro" id="IPR011989">
    <property type="entry name" value="ARM-like"/>
</dbReference>
<evidence type="ECO:0000256" key="1">
    <source>
        <dbReference type="ARBA" id="ARBA00000900"/>
    </source>
</evidence>
<name>A0AAV2DRA3_9ROSI</name>
<comment type="pathway">
    <text evidence="2 5">Protein modification; protein ubiquitination.</text>
</comment>
<feature type="compositionally biased region" description="Basic residues" evidence="6">
    <location>
        <begin position="1"/>
        <end position="18"/>
    </location>
</feature>
<dbReference type="InterPro" id="IPR058678">
    <property type="entry name" value="ARM_PUB"/>
</dbReference>
<dbReference type="GO" id="GO:0016567">
    <property type="term" value="P:protein ubiquitination"/>
    <property type="evidence" value="ECO:0007669"/>
    <property type="project" value="UniProtKB-UniRule"/>
</dbReference>
<sequence>MGFGWRRKRMSKSKSHHDKPHDEDSISIAGGEALVVPTHFRCPISLDLMSDPVTLSSGISYDRDGIETWLKAGNFTCPVTNQVLMSFDLVPNHALRRMIQDWCVQNLRFGVERIPTPRVPVSGDEIAAVLARLESSAKRLDEYDCRECLRKMTSWGNESERNRISIASNGAAGVLAAAFDGFARETVEKRAVVLEELLSSMSWMFTMNSRGGGKEAAAARDRLASAESVKALLWFLKSNGSRIAAKQNSLVALRELLLASSKRERVAESMLEIEDLHQILFGFLRSPISPAITKLSLTLIFQLLQISTSKSSDRFKSSLIDADLVSFLLETIIASSKERSVSEKALGILDKLCDDSKGRAAASGNSLTVPLLVKKILRISAAATEFSVSVIWKLGRCEQRALVEGLQVGAFQKLVLVLQLGCGEETKEKATATLKMMNPFRNEFECTESLDFKNLKRSF</sequence>
<dbReference type="PANTHER" id="PTHR22849:SF119">
    <property type="entry name" value="U-BOX DOMAIN-CONTAINING PROTEIN"/>
    <property type="match status" value="1"/>
</dbReference>
<dbReference type="EMBL" id="OZ034816">
    <property type="protein sequence ID" value="CAL1376044.1"/>
    <property type="molecule type" value="Genomic_DNA"/>
</dbReference>
<dbReference type="InterPro" id="IPR045210">
    <property type="entry name" value="RING-Ubox_PUB"/>
</dbReference>
<evidence type="ECO:0000259" key="7">
    <source>
        <dbReference type="PROSITE" id="PS51698"/>
    </source>
</evidence>
<evidence type="ECO:0000256" key="3">
    <source>
        <dbReference type="ARBA" id="ARBA00022679"/>
    </source>
</evidence>
<evidence type="ECO:0000313" key="9">
    <source>
        <dbReference type="Proteomes" id="UP001497516"/>
    </source>
</evidence>
<dbReference type="Pfam" id="PF04564">
    <property type="entry name" value="U-box"/>
    <property type="match status" value="1"/>
</dbReference>
<dbReference type="AlphaFoldDB" id="A0AAV2DRA3"/>
<dbReference type="Gene3D" id="1.25.10.10">
    <property type="entry name" value="Leucine-rich Repeat Variant"/>
    <property type="match status" value="1"/>
</dbReference>
<keyword evidence="4 5" id="KW-0833">Ubl conjugation pathway</keyword>
<evidence type="ECO:0000256" key="5">
    <source>
        <dbReference type="RuleBase" id="RU369093"/>
    </source>
</evidence>
<dbReference type="SMART" id="SM00504">
    <property type="entry name" value="Ubox"/>
    <property type="match status" value="1"/>
</dbReference>
<dbReference type="GO" id="GO:0061630">
    <property type="term" value="F:ubiquitin protein ligase activity"/>
    <property type="evidence" value="ECO:0007669"/>
    <property type="project" value="UniProtKB-UniRule"/>
</dbReference>
<dbReference type="InterPro" id="IPR045185">
    <property type="entry name" value="PUB22/23/24-like"/>
</dbReference>
<dbReference type="EC" id="2.3.2.27" evidence="5"/>
<dbReference type="SUPFAM" id="SSF48371">
    <property type="entry name" value="ARM repeat"/>
    <property type="match status" value="1"/>
</dbReference>
<accession>A0AAV2DRA3</accession>
<dbReference type="SUPFAM" id="SSF57850">
    <property type="entry name" value="RING/U-box"/>
    <property type="match status" value="1"/>
</dbReference>
<dbReference type="PROSITE" id="PS51698">
    <property type="entry name" value="U_BOX"/>
    <property type="match status" value="1"/>
</dbReference>
<evidence type="ECO:0000313" key="8">
    <source>
        <dbReference type="EMBL" id="CAL1376044.1"/>
    </source>
</evidence>
<dbReference type="FunFam" id="3.30.40.10:FF:000442">
    <property type="entry name" value="RING-type E3 ubiquitin transferase"/>
    <property type="match status" value="1"/>
</dbReference>
<proteinExistence type="predicted"/>
<keyword evidence="3 5" id="KW-0808">Transferase</keyword>
<dbReference type="PANTHER" id="PTHR22849">
    <property type="entry name" value="WDSAM1 PROTEIN"/>
    <property type="match status" value="1"/>
</dbReference>
<evidence type="ECO:0000256" key="4">
    <source>
        <dbReference type="ARBA" id="ARBA00022786"/>
    </source>
</evidence>
<organism evidence="8 9">
    <name type="scientific">Linum trigynum</name>
    <dbReference type="NCBI Taxonomy" id="586398"/>
    <lineage>
        <taxon>Eukaryota</taxon>
        <taxon>Viridiplantae</taxon>
        <taxon>Streptophyta</taxon>
        <taxon>Embryophyta</taxon>
        <taxon>Tracheophyta</taxon>
        <taxon>Spermatophyta</taxon>
        <taxon>Magnoliopsida</taxon>
        <taxon>eudicotyledons</taxon>
        <taxon>Gunneridae</taxon>
        <taxon>Pentapetalae</taxon>
        <taxon>rosids</taxon>
        <taxon>fabids</taxon>
        <taxon>Malpighiales</taxon>
        <taxon>Linaceae</taxon>
        <taxon>Linum</taxon>
    </lineage>
</organism>
<dbReference type="Gene3D" id="3.30.40.10">
    <property type="entry name" value="Zinc/RING finger domain, C3HC4 (zinc finger)"/>
    <property type="match status" value="1"/>
</dbReference>
<dbReference type="InterPro" id="IPR003613">
    <property type="entry name" value="Ubox_domain"/>
</dbReference>
<feature type="region of interest" description="Disordered" evidence="6">
    <location>
        <begin position="1"/>
        <end position="24"/>
    </location>
</feature>
<protein>
    <recommendedName>
        <fullName evidence="5 7">U-box domain-containing protein</fullName>
        <ecNumber evidence="5">2.3.2.27</ecNumber>
    </recommendedName>
    <alternativeName>
        <fullName evidence="5">RING-type E3 ubiquitin transferase PUB</fullName>
    </alternativeName>
</protein>
<reference evidence="8 9" key="1">
    <citation type="submission" date="2024-04" db="EMBL/GenBank/DDBJ databases">
        <authorList>
            <person name="Fracassetti M."/>
        </authorList>
    </citation>
    <scope>NUCLEOTIDE SEQUENCE [LARGE SCALE GENOMIC DNA]</scope>
</reference>